<dbReference type="PROSITE" id="PS50878">
    <property type="entry name" value="RT_POL"/>
    <property type="match status" value="1"/>
</dbReference>
<evidence type="ECO:0000313" key="3">
    <source>
        <dbReference type="Proteomes" id="UP001499843"/>
    </source>
</evidence>
<proteinExistence type="predicted"/>
<organism evidence="2 3">
    <name type="scientific">Nonomuraea monospora</name>
    <dbReference type="NCBI Taxonomy" id="568818"/>
    <lineage>
        <taxon>Bacteria</taxon>
        <taxon>Bacillati</taxon>
        <taxon>Actinomycetota</taxon>
        <taxon>Actinomycetes</taxon>
        <taxon>Streptosporangiales</taxon>
        <taxon>Streptosporangiaceae</taxon>
        <taxon>Nonomuraea</taxon>
    </lineage>
</organism>
<keyword evidence="3" id="KW-1185">Reference proteome</keyword>
<protein>
    <recommendedName>
        <fullName evidence="1">Reverse transcriptase domain-containing protein</fullName>
    </recommendedName>
</protein>
<dbReference type="SUPFAM" id="SSF56672">
    <property type="entry name" value="DNA/RNA polymerases"/>
    <property type="match status" value="1"/>
</dbReference>
<reference evidence="2 3" key="1">
    <citation type="journal article" date="2019" name="Int. J. Syst. Evol. Microbiol.">
        <title>The Global Catalogue of Microorganisms (GCM) 10K type strain sequencing project: providing services to taxonomists for standard genome sequencing and annotation.</title>
        <authorList>
            <consortium name="The Broad Institute Genomics Platform"/>
            <consortium name="The Broad Institute Genome Sequencing Center for Infectious Disease"/>
            <person name="Wu L."/>
            <person name="Ma J."/>
        </authorList>
    </citation>
    <scope>NUCLEOTIDE SEQUENCE [LARGE SCALE GENOMIC DNA]</scope>
    <source>
        <strain evidence="2 3">JCM 16114</strain>
    </source>
</reference>
<evidence type="ECO:0000313" key="2">
    <source>
        <dbReference type="EMBL" id="GAA2207371.1"/>
    </source>
</evidence>
<dbReference type="PANTHER" id="PTHR34047:SF10">
    <property type="entry name" value="GROUP II INTRON-ASSOCIATED OPEN READING FRAME"/>
    <property type="match status" value="1"/>
</dbReference>
<sequence>MLDADLEAAFDRLSHDHILQSLGSFPARGLVRRWLKAGVIEDGRFTSTGEGAPQGGVISPALMNVALHGMEQAAGVRYWETSGGLRATPDSPVLVRYADDVLALCHSREQAENIQQRLANWLEPRGLVFNQAKTRITHLDQGVDFLGFEIRRFRGKLLTKPSKDALRRIRKRLSQEVTALRGANADAVIAKLNPIIKGWAAYYRIGVSKRAFGALDAHLWRLVYKWAKISHPNKPKRWIIARYFGMFNTARRDKWVFGSQETGFYLRKFAWTKIVRHRMVAGRASPDDPALTDYWTERRRRTRIPVDAATWRLLRQQNGRCPLCRGLLLHADHEPQSPTEWQQWLTATRTAIRKQAITSAVDLGNPDEHAATRLIHAHCRRRLGDGTNPAFPHGLEPSGLA</sequence>
<dbReference type="CDD" id="cd01651">
    <property type="entry name" value="RT_G2_intron"/>
    <property type="match status" value="1"/>
</dbReference>
<dbReference type="PANTHER" id="PTHR34047">
    <property type="entry name" value="NUCLEAR INTRON MATURASE 1, MITOCHONDRIAL-RELATED"/>
    <property type="match status" value="1"/>
</dbReference>
<comment type="caution">
    <text evidence="2">The sequence shown here is derived from an EMBL/GenBank/DDBJ whole genome shotgun (WGS) entry which is preliminary data.</text>
</comment>
<accession>A0ABN3CDA7</accession>
<dbReference type="Proteomes" id="UP001499843">
    <property type="component" value="Unassembled WGS sequence"/>
</dbReference>
<gene>
    <name evidence="2" type="ORF">GCM10009850_028290</name>
</gene>
<dbReference type="Pfam" id="PF08388">
    <property type="entry name" value="GIIM"/>
    <property type="match status" value="1"/>
</dbReference>
<evidence type="ECO:0000259" key="1">
    <source>
        <dbReference type="PROSITE" id="PS50878"/>
    </source>
</evidence>
<dbReference type="InterPro" id="IPR000477">
    <property type="entry name" value="RT_dom"/>
</dbReference>
<feature type="domain" description="Reverse transcriptase" evidence="1">
    <location>
        <begin position="1"/>
        <end position="150"/>
    </location>
</feature>
<dbReference type="Pfam" id="PF00078">
    <property type="entry name" value="RVT_1"/>
    <property type="match status" value="1"/>
</dbReference>
<dbReference type="InterPro" id="IPR013597">
    <property type="entry name" value="Mat_intron_G2"/>
</dbReference>
<dbReference type="InterPro" id="IPR043502">
    <property type="entry name" value="DNA/RNA_pol_sf"/>
</dbReference>
<dbReference type="EMBL" id="BAAAQX010000006">
    <property type="protein sequence ID" value="GAA2207371.1"/>
    <property type="molecule type" value="Genomic_DNA"/>
</dbReference>
<name>A0ABN3CDA7_9ACTN</name>
<dbReference type="InterPro" id="IPR051083">
    <property type="entry name" value="GrpII_Intron_Splice-Mob/Def"/>
</dbReference>